<dbReference type="CDD" id="cd07374">
    <property type="entry name" value="CYTH-like_Pase"/>
    <property type="match status" value="1"/>
</dbReference>
<feature type="domain" description="CYTH" evidence="2">
    <location>
        <begin position="6"/>
        <end position="209"/>
    </location>
</feature>
<dbReference type="PROSITE" id="PS51708">
    <property type="entry name" value="CHAD"/>
    <property type="match status" value="1"/>
</dbReference>
<dbReference type="RefSeq" id="WP_047253486.1">
    <property type="nucleotide sequence ID" value="NZ_CP011545.1"/>
</dbReference>
<dbReference type="SUPFAM" id="SSF55154">
    <property type="entry name" value="CYTH-like phosphatases"/>
    <property type="match status" value="1"/>
</dbReference>
<dbReference type="Pfam" id="PF01928">
    <property type="entry name" value="CYTH"/>
    <property type="match status" value="1"/>
</dbReference>
<dbReference type="Pfam" id="PF05235">
    <property type="entry name" value="CHAD"/>
    <property type="match status" value="2"/>
</dbReference>
<dbReference type="KEGG" id="cted:CTEST_09285"/>
<reference evidence="4 5" key="1">
    <citation type="journal article" date="2015" name="Genome Announc.">
        <title>Complete Genome Sequence of the Type Strain Corynebacterium testudinoris DSM 44614, Recovered from Necrotic Lesions in the Mouth of a Tortoise.</title>
        <authorList>
            <person name="Ruckert C."/>
            <person name="Kriete M."/>
            <person name="Jaenicke S."/>
            <person name="Winkler A."/>
            <person name="Tauch A."/>
        </authorList>
    </citation>
    <scope>NUCLEOTIDE SEQUENCE [LARGE SCALE GENOMIC DNA]</scope>
    <source>
        <strain evidence="4 5">DSM 44614</strain>
    </source>
</reference>
<gene>
    <name evidence="4" type="ORF">CTEST_09285</name>
</gene>
<accession>A0A0G3H7B9</accession>
<dbReference type="SMART" id="SM00880">
    <property type="entry name" value="CHAD"/>
    <property type="match status" value="1"/>
</dbReference>
<dbReference type="InterPro" id="IPR038186">
    <property type="entry name" value="CHAD_dom_sf"/>
</dbReference>
<dbReference type="InterPro" id="IPR033469">
    <property type="entry name" value="CYTH-like_dom_sf"/>
</dbReference>
<dbReference type="SMART" id="SM01118">
    <property type="entry name" value="CYTH"/>
    <property type="match status" value="1"/>
</dbReference>
<feature type="domain" description="CHAD" evidence="3">
    <location>
        <begin position="226"/>
        <end position="591"/>
    </location>
</feature>
<feature type="region of interest" description="Disordered" evidence="1">
    <location>
        <begin position="370"/>
        <end position="452"/>
    </location>
</feature>
<dbReference type="EMBL" id="CP011545">
    <property type="protein sequence ID" value="AKK09286.1"/>
    <property type="molecule type" value="Genomic_DNA"/>
</dbReference>
<reference evidence="5" key="2">
    <citation type="submission" date="2015-05" db="EMBL/GenBank/DDBJ databases">
        <title>Complete genome sequence of Corynebacterium testudinoris DSM 44614, recovered from necrotic lesions in the mouth of a tortoise.</title>
        <authorList>
            <person name="Ruckert C."/>
            <person name="Albersmeier A."/>
            <person name="Winkler A."/>
            <person name="Tauch A."/>
        </authorList>
    </citation>
    <scope>NUCLEOTIDE SEQUENCE [LARGE SCALE GENOMIC DNA]</scope>
    <source>
        <strain evidence="5">DSM 44614</strain>
    </source>
</reference>
<evidence type="ECO:0000313" key="4">
    <source>
        <dbReference type="EMBL" id="AKK09286.1"/>
    </source>
</evidence>
<feature type="compositionally biased region" description="Acidic residues" evidence="1">
    <location>
        <begin position="391"/>
        <end position="401"/>
    </location>
</feature>
<dbReference type="PROSITE" id="PS51707">
    <property type="entry name" value="CYTH"/>
    <property type="match status" value="1"/>
</dbReference>
<evidence type="ECO:0000313" key="5">
    <source>
        <dbReference type="Proteomes" id="UP000035540"/>
    </source>
</evidence>
<dbReference type="InterPro" id="IPR007899">
    <property type="entry name" value="CHAD_dom"/>
</dbReference>
<evidence type="ECO:0000259" key="3">
    <source>
        <dbReference type="PROSITE" id="PS51708"/>
    </source>
</evidence>
<dbReference type="Gene3D" id="2.40.320.10">
    <property type="entry name" value="Hypothetical Protein Pfu-838710-001"/>
    <property type="match status" value="1"/>
</dbReference>
<dbReference type="PANTHER" id="PTHR39339:SF1">
    <property type="entry name" value="CHAD DOMAIN-CONTAINING PROTEIN"/>
    <property type="match status" value="1"/>
</dbReference>
<dbReference type="PANTHER" id="PTHR39339">
    <property type="entry name" value="SLR1444 PROTEIN"/>
    <property type="match status" value="1"/>
</dbReference>
<name>A0A0G3H7B9_9CORY</name>
<protein>
    <submittedName>
        <fullName evidence="4">CYTH domain-containing protein,CHAD domain-containing protein</fullName>
    </submittedName>
</protein>
<dbReference type="Gene3D" id="1.40.20.10">
    <property type="entry name" value="CHAD domain"/>
    <property type="match status" value="1"/>
</dbReference>
<feature type="compositionally biased region" description="Acidic residues" evidence="1">
    <location>
        <begin position="419"/>
        <end position="433"/>
    </location>
</feature>
<dbReference type="AlphaFoldDB" id="A0A0G3H7B9"/>
<keyword evidence="5" id="KW-1185">Reference proteome</keyword>
<dbReference type="Proteomes" id="UP000035540">
    <property type="component" value="Chromosome"/>
</dbReference>
<dbReference type="InterPro" id="IPR023577">
    <property type="entry name" value="CYTH_domain"/>
</dbReference>
<proteinExistence type="predicted"/>
<evidence type="ECO:0000259" key="2">
    <source>
        <dbReference type="PROSITE" id="PS51707"/>
    </source>
</evidence>
<organism evidence="4 5">
    <name type="scientific">Corynebacterium testudinoris</name>
    <dbReference type="NCBI Taxonomy" id="136857"/>
    <lineage>
        <taxon>Bacteria</taxon>
        <taxon>Bacillati</taxon>
        <taxon>Actinomycetota</taxon>
        <taxon>Actinomycetes</taxon>
        <taxon>Mycobacteriales</taxon>
        <taxon>Corynebacteriaceae</taxon>
        <taxon>Corynebacterium</taxon>
    </lineage>
</organism>
<evidence type="ECO:0000256" key="1">
    <source>
        <dbReference type="SAM" id="MobiDB-lite"/>
    </source>
</evidence>
<sequence>MSTRTFLEVEAKFAVAEGATCPDLTRIKGVNSVLDTAHHQLSAIYYDTEDLRLTRSKITLRRREGGTDDGWHIKFPGSSGRLEVHAPLGDPVDGILRVPEEIHDQVRALVRNRELVPIAQVDNQRTESTLGGDDGAAVAEFCDDHVSAWSLLPGGDKTTWREWEVELSGNVADTELATEIMPSATSLLISAGARVSSSPSKLVMALGASEAGAPQPPFLIDADLPADSPAAAVIAALKVNRDALLEYDPKVRRNEWDSVHQMRVATRELRSHLETFDGILGGHEIEYIEEELKLLARMLGHARDAEVVEERFLTLLDSEDSGVLDEATRQHLREDMGAEYRRAHRRVVATLNSQRYLNLLDAIDELLAHPPINPPASGETSLQTPPQDPITETDAEEDLDMVAEGGPGEPILPVFTDGFDPEEDTEEEEEDMIAEGGPSTEDEEEPAPEEPPVPVETLLAEHLDAAYRKLIKRHHKAVENWENSELSLHERESYFHDMRKSAKKMRYAAEAVGAATNLKTKRLYNACKAMQSSLGDFQDSVTSRDRLVKMAEHARRHGEDTFGYGLLYQRERTLGLQALDDYAQEVKAIKAAYARLQKSAEKSAEKAAKRAKKRSKK</sequence>
<dbReference type="PATRIC" id="fig|136857.5.peg.1846"/>
<dbReference type="OrthoDB" id="9777271at2"/>
<dbReference type="STRING" id="136857.CTEST_09285"/>